<evidence type="ECO:0000313" key="8">
    <source>
        <dbReference type="Proteomes" id="UP001595793"/>
    </source>
</evidence>
<dbReference type="SUPFAM" id="SSF51306">
    <property type="entry name" value="LexA/Signal peptidase"/>
    <property type="match status" value="1"/>
</dbReference>
<feature type="domain" description="HTH cro/C1-type" evidence="5">
    <location>
        <begin position="8"/>
        <end position="62"/>
    </location>
</feature>
<dbReference type="RefSeq" id="WP_290231660.1">
    <property type="nucleotide sequence ID" value="NZ_JAUFPZ010000002.1"/>
</dbReference>
<keyword evidence="2" id="KW-0238">DNA-binding</keyword>
<keyword evidence="3" id="KW-0804">Transcription</keyword>
<evidence type="ECO:0000256" key="1">
    <source>
        <dbReference type="ARBA" id="ARBA00023015"/>
    </source>
</evidence>
<sequence length="252" mass="29886">MSYFGKNIRKIRNVKKLSQQAFAELFDLKRGTLGAYEEERSEPRIETIIRIAKHFSISIDDLLTSELTVNKLLKFKDDLAFHGTFHKEKFTKIPCVTAKSEADYLQYYDKPHFIEDLPKLHLPINSEKKLRGYIISNLEMTNNDKGYCPKDVVIGEKIEQESYTKIANGNFVLIMVHDKLLLRKFYHAEEHITLRATNKNIDDIKIQLKDIKEMWYVKYCFLKRIPENHNVEIEQKLSYLEQEFMKLKENFK</sequence>
<dbReference type="SUPFAM" id="SSF47413">
    <property type="entry name" value="lambda repressor-like DNA-binding domains"/>
    <property type="match status" value="1"/>
</dbReference>
<dbReference type="InterPro" id="IPR015927">
    <property type="entry name" value="Peptidase_S24_S26A/B/C"/>
</dbReference>
<evidence type="ECO:0000256" key="2">
    <source>
        <dbReference type="ARBA" id="ARBA00023125"/>
    </source>
</evidence>
<dbReference type="PANTHER" id="PTHR40661">
    <property type="match status" value="1"/>
</dbReference>
<reference evidence="8" key="2">
    <citation type="journal article" date="2019" name="Int. J. Syst. Evol. Microbiol.">
        <title>The Global Catalogue of Microorganisms (GCM) 10K type strain sequencing project: providing services to taxonomists for standard genome sequencing and annotation.</title>
        <authorList>
            <consortium name="The Broad Institute Genomics Platform"/>
            <consortium name="The Broad Institute Genome Sequencing Center for Infectious Disease"/>
            <person name="Wu L."/>
            <person name="Ma J."/>
        </authorList>
    </citation>
    <scope>NUCLEOTIDE SEQUENCE [LARGE SCALE GENOMIC DNA]</scope>
    <source>
        <strain evidence="8">CECT 9128</strain>
    </source>
</reference>
<comment type="caution">
    <text evidence="7">The sequence shown here is derived from an EMBL/GenBank/DDBJ whole genome shotgun (WGS) entry which is preliminary data.</text>
</comment>
<dbReference type="PROSITE" id="PS50943">
    <property type="entry name" value="HTH_CROC1"/>
    <property type="match status" value="1"/>
</dbReference>
<keyword evidence="8" id="KW-1185">Reference proteome</keyword>
<proteinExistence type="predicted"/>
<evidence type="ECO:0000256" key="3">
    <source>
        <dbReference type="ARBA" id="ARBA00023163"/>
    </source>
</evidence>
<evidence type="ECO:0000256" key="4">
    <source>
        <dbReference type="SAM" id="Coils"/>
    </source>
</evidence>
<evidence type="ECO:0000259" key="5">
    <source>
        <dbReference type="PROSITE" id="PS50943"/>
    </source>
</evidence>
<dbReference type="Pfam" id="PF01381">
    <property type="entry name" value="HTH_3"/>
    <property type="match status" value="1"/>
</dbReference>
<dbReference type="Proteomes" id="UP001595793">
    <property type="component" value="Unassembled WGS sequence"/>
</dbReference>
<dbReference type="EMBL" id="JBHSAS010000006">
    <property type="protein sequence ID" value="MFC4027892.1"/>
    <property type="molecule type" value="Genomic_DNA"/>
</dbReference>
<reference evidence="7" key="3">
    <citation type="submission" date="2024-09" db="EMBL/GenBank/DDBJ databases">
        <authorList>
            <person name="Sun Q."/>
            <person name="Mori K."/>
        </authorList>
    </citation>
    <scope>NUCLEOTIDE SEQUENCE</scope>
    <source>
        <strain evidence="7">CECT 9128</strain>
    </source>
</reference>
<dbReference type="Gene3D" id="2.10.109.10">
    <property type="entry name" value="Umud Fragment, subunit A"/>
    <property type="match status" value="1"/>
</dbReference>
<reference evidence="7" key="1">
    <citation type="journal article" date="2014" name="Int. J. Syst. Evol. Microbiol.">
        <title>Complete genome of a new Firmicutes species belonging to the dominant human colonic microbiota ('Ruminococcus bicirculans') reveals two chromosomes and a selective capacity to utilize plant glucans.</title>
        <authorList>
            <consortium name="NISC Comparative Sequencing Program"/>
            <person name="Wegmann U."/>
            <person name="Louis P."/>
            <person name="Goesmann A."/>
            <person name="Henrissat B."/>
            <person name="Duncan S.H."/>
            <person name="Flint H.J."/>
        </authorList>
    </citation>
    <scope>NUCLEOTIDE SEQUENCE</scope>
    <source>
        <strain evidence="7">CECT 9128</strain>
    </source>
</reference>
<dbReference type="PANTHER" id="PTHR40661:SF3">
    <property type="entry name" value="FELS-1 PROPHAGE TRANSCRIPTIONAL REGULATOR"/>
    <property type="match status" value="1"/>
</dbReference>
<dbReference type="InterPro" id="IPR036286">
    <property type="entry name" value="LexA/Signal_pep-like_sf"/>
</dbReference>
<dbReference type="SMART" id="SM00530">
    <property type="entry name" value="HTH_XRE"/>
    <property type="match status" value="1"/>
</dbReference>
<dbReference type="Gene3D" id="1.10.260.40">
    <property type="entry name" value="lambda repressor-like DNA-binding domains"/>
    <property type="match status" value="1"/>
</dbReference>
<evidence type="ECO:0000313" key="6">
    <source>
        <dbReference type="EMBL" id="MFC4027892.1"/>
    </source>
</evidence>
<dbReference type="CDD" id="cd00093">
    <property type="entry name" value="HTH_XRE"/>
    <property type="match status" value="1"/>
</dbReference>
<keyword evidence="4" id="KW-0175">Coiled coil</keyword>
<dbReference type="InterPro" id="IPR010982">
    <property type="entry name" value="Lambda_DNA-bd_dom_sf"/>
</dbReference>
<feature type="coiled-coil region" evidence="4">
    <location>
        <begin position="194"/>
        <end position="250"/>
    </location>
</feature>
<evidence type="ECO:0000313" key="7">
    <source>
        <dbReference type="EMBL" id="MFC4028959.1"/>
    </source>
</evidence>
<gene>
    <name evidence="6" type="ORF">ACFOS1_10795</name>
    <name evidence="7" type="ORF">ACFOS1_16170</name>
</gene>
<accession>A0ABV8HDN3</accession>
<dbReference type="Pfam" id="PF00717">
    <property type="entry name" value="Peptidase_S24"/>
    <property type="match status" value="1"/>
</dbReference>
<dbReference type="InterPro" id="IPR001387">
    <property type="entry name" value="Cro/C1-type_HTH"/>
</dbReference>
<protein>
    <submittedName>
        <fullName evidence="7">Helix-turn-helix domain-containing protein</fullName>
    </submittedName>
</protein>
<dbReference type="EMBL" id="JBHSAS010000011">
    <property type="protein sequence ID" value="MFC4028959.1"/>
    <property type="molecule type" value="Genomic_DNA"/>
</dbReference>
<organism evidence="7 8">
    <name type="scientific">Zunongwangia endophytica</name>
    <dbReference type="NCBI Taxonomy" id="1808945"/>
    <lineage>
        <taxon>Bacteria</taxon>
        <taxon>Pseudomonadati</taxon>
        <taxon>Bacteroidota</taxon>
        <taxon>Flavobacteriia</taxon>
        <taxon>Flavobacteriales</taxon>
        <taxon>Flavobacteriaceae</taxon>
        <taxon>Zunongwangia</taxon>
    </lineage>
</organism>
<name>A0ABV8HDN3_9FLAO</name>
<keyword evidence="1" id="KW-0805">Transcription regulation</keyword>